<dbReference type="PROSITE" id="PS50234">
    <property type="entry name" value="VWFA"/>
    <property type="match status" value="1"/>
</dbReference>
<dbReference type="Proteomes" id="UP001301326">
    <property type="component" value="Chromosome"/>
</dbReference>
<reference evidence="3" key="1">
    <citation type="journal article" date="2023" name="Int. J. Mol. Sci.">
        <title>Metagenomics Revealed a New Genus 'Candidatus Thiocaldithrix dubininis' gen. nov., sp. nov. and a New Species 'Candidatus Thiothrix putei' sp. nov. in the Family Thiotrichaceae, Some Members of Which Have Traits of Both Na+- and H+-Motive Energetics.</title>
        <authorList>
            <person name="Ravin N.V."/>
            <person name="Muntyan M.S."/>
            <person name="Smolyakov D.D."/>
            <person name="Rudenko T.S."/>
            <person name="Beletsky A.V."/>
            <person name="Mardanov A.V."/>
            <person name="Grabovich M.Y."/>
        </authorList>
    </citation>
    <scope>NUCLEOTIDE SEQUENCE</scope>
    <source>
        <strain evidence="3">GKL-02</strain>
    </source>
</reference>
<dbReference type="InterPro" id="IPR011392">
    <property type="entry name" value="Tellurite-R_TerY"/>
</dbReference>
<name>A0AA95HEM4_9GAMM</name>
<dbReference type="EMBL" id="CP124756">
    <property type="protein sequence ID" value="WGZ94765.1"/>
    <property type="molecule type" value="Genomic_DNA"/>
</dbReference>
<accession>A0AA95HEM4</accession>
<dbReference type="InterPro" id="IPR036465">
    <property type="entry name" value="vWFA_dom_sf"/>
</dbReference>
<feature type="region of interest" description="Disordered" evidence="1">
    <location>
        <begin position="198"/>
        <end position="219"/>
    </location>
</feature>
<evidence type="ECO:0000313" key="3">
    <source>
        <dbReference type="EMBL" id="WGZ94765.1"/>
    </source>
</evidence>
<dbReference type="PIRSF" id="PIRSF020634">
    <property type="entry name" value="TerY_vWA"/>
    <property type="match status" value="1"/>
</dbReference>
<dbReference type="AlphaFoldDB" id="A0AA95HEM4"/>
<dbReference type="SUPFAM" id="SSF53300">
    <property type="entry name" value="vWA-like"/>
    <property type="match status" value="1"/>
</dbReference>
<dbReference type="SMART" id="SM00327">
    <property type="entry name" value="VWA"/>
    <property type="match status" value="1"/>
</dbReference>
<evidence type="ECO:0000259" key="2">
    <source>
        <dbReference type="PROSITE" id="PS50234"/>
    </source>
</evidence>
<organism evidence="3">
    <name type="scientific">Candidatus Thiothrix putei</name>
    <dbReference type="NCBI Taxonomy" id="3080811"/>
    <lineage>
        <taxon>Bacteria</taxon>
        <taxon>Pseudomonadati</taxon>
        <taxon>Pseudomonadota</taxon>
        <taxon>Gammaproteobacteria</taxon>
        <taxon>Thiotrichales</taxon>
        <taxon>Thiotrichaceae</taxon>
        <taxon>Thiothrix</taxon>
    </lineage>
</organism>
<proteinExistence type="predicted"/>
<feature type="domain" description="VWFA" evidence="2">
    <location>
        <begin position="20"/>
        <end position="161"/>
    </location>
</feature>
<dbReference type="InterPro" id="IPR002035">
    <property type="entry name" value="VWF_A"/>
</dbReference>
<dbReference type="Pfam" id="PF00092">
    <property type="entry name" value="VWA"/>
    <property type="match status" value="1"/>
</dbReference>
<dbReference type="KEGG" id="tput:QJT81_01865"/>
<reference evidence="3" key="2">
    <citation type="submission" date="2023-04" db="EMBL/GenBank/DDBJ databases">
        <authorList>
            <person name="Beletskiy A.V."/>
            <person name="Mardanov A.V."/>
            <person name="Ravin N.V."/>
        </authorList>
    </citation>
    <scope>NUCLEOTIDE SEQUENCE</scope>
    <source>
        <strain evidence="3">GKL-02</strain>
    </source>
</reference>
<sequence>MAIDFDKVQFDVGNPEPRCPCVLLLDTSGSMDGQPMHELNTGLQALREALLKDELAMLRIELAIVTFGSSAELIQDFVSADQFIPPVLSAEGYTPMGIAINLALDQLDDRKRVYKANGVSYYRPWVFLITDGAPSDHWKGAAQRVKEAERDKKVAFFSVGVQGADMAVLGQISIREPIQLKGLNFRDMFVWLSASLSSVSRSSPGDTVALPSPQGWGEV</sequence>
<evidence type="ECO:0000256" key="1">
    <source>
        <dbReference type="SAM" id="MobiDB-lite"/>
    </source>
</evidence>
<gene>
    <name evidence="3" type="ORF">QJT81_01865</name>
</gene>
<protein>
    <submittedName>
        <fullName evidence="3">VWA domain-containing protein</fullName>
    </submittedName>
</protein>
<dbReference type="Gene3D" id="3.40.50.410">
    <property type="entry name" value="von Willebrand factor, type A domain"/>
    <property type="match status" value="1"/>
</dbReference>